<organism evidence="1 2">
    <name type="scientific">Schleiferilactobacillus shenzhenensis LY-73</name>
    <dbReference type="NCBI Taxonomy" id="1231336"/>
    <lineage>
        <taxon>Bacteria</taxon>
        <taxon>Bacillati</taxon>
        <taxon>Bacillota</taxon>
        <taxon>Bacilli</taxon>
        <taxon>Lactobacillales</taxon>
        <taxon>Lactobacillaceae</taxon>
        <taxon>Schleiferilactobacillus</taxon>
    </lineage>
</organism>
<keyword evidence="2" id="KW-1185">Reference proteome</keyword>
<dbReference type="AlphaFoldDB" id="U4TQF5"/>
<dbReference type="HOGENOM" id="CLU_076300_1_0_9"/>
<dbReference type="STRING" id="1231336.L248_2221"/>
<dbReference type="Proteomes" id="UP000030647">
    <property type="component" value="Unassembled WGS sequence"/>
</dbReference>
<evidence type="ECO:0008006" key="3">
    <source>
        <dbReference type="Google" id="ProtNLM"/>
    </source>
</evidence>
<dbReference type="NCBIfam" id="NF033831">
    <property type="entry name" value="sce7725_fam"/>
    <property type="match status" value="2"/>
</dbReference>
<proteinExistence type="predicted"/>
<gene>
    <name evidence="1" type="ORF">L248_2221</name>
</gene>
<dbReference type="RefSeq" id="WP_022530969.1">
    <property type="nucleotide sequence ID" value="NZ_KI271615.1"/>
</dbReference>
<dbReference type="eggNOG" id="ENOG502ZAXQ">
    <property type="taxonomic scope" value="Bacteria"/>
</dbReference>
<dbReference type="OrthoDB" id="8910160at2"/>
<reference evidence="2" key="1">
    <citation type="journal article" date="2013" name="Genome Announc.">
        <title>Whole-Genome Sequencing of Lactobacillus shenzhenensis Strain LY-73T.</title>
        <authorList>
            <person name="Lin Z."/>
            <person name="Liu Z."/>
            <person name="Yang R."/>
            <person name="Zou Y."/>
            <person name="Wan D."/>
            <person name="Chen J."/>
            <person name="Guo M."/>
            <person name="Zhao J."/>
            <person name="Fang C."/>
            <person name="Yang R."/>
            <person name="Liu F."/>
        </authorList>
    </citation>
    <scope>NUCLEOTIDE SEQUENCE [LARGE SCALE GENOMIC DNA]</scope>
    <source>
        <strain evidence="2">LY-73</strain>
    </source>
</reference>
<evidence type="ECO:0000313" key="1">
    <source>
        <dbReference type="EMBL" id="ERL63752.1"/>
    </source>
</evidence>
<accession>U4TQF5</accession>
<dbReference type="EMBL" id="KI271615">
    <property type="protein sequence ID" value="ERL63752.1"/>
    <property type="molecule type" value="Genomic_DNA"/>
</dbReference>
<dbReference type="InterPro" id="IPR047727">
    <property type="entry name" value="Sce7725-like"/>
</dbReference>
<protein>
    <recommendedName>
        <fullName evidence="3">Sce7725 family protein</fullName>
    </recommendedName>
</protein>
<evidence type="ECO:0000313" key="2">
    <source>
        <dbReference type="Proteomes" id="UP000030647"/>
    </source>
</evidence>
<sequence>MTDFTYWPLLRGRQFDLLALQLLMEETALTKQVVPIIEPIRDAAVLPRVLKQRSRADLPTVVIQNPSVGTYGLSTEKRYPLDPLLADSHILQGWWWRPGLAFPAGQVLLLDDPHHLPPAAVLAKAQYVVVPDDPRILAKIRHPSRIFLHDPWPRVARTREFGQYADTPFFTEQSWAAGHGFVGVSDYALNGAPYFDKGWPHGTIAFHIAYFRAGGVWLHHFLPPVVGGSQAEQFAYLQGELRQWLASHRHAVLWDNPLRMLLHYGDIDHYPGLGVIKKQSMAHLLVSIQVCLPD</sequence>
<name>U4TQF5_9LACO</name>